<evidence type="ECO:0000313" key="3">
    <source>
        <dbReference type="EMBL" id="KAK1311422.1"/>
    </source>
</evidence>
<organism evidence="3 4">
    <name type="scientific">Acorus calamus</name>
    <name type="common">Sweet flag</name>
    <dbReference type="NCBI Taxonomy" id="4465"/>
    <lineage>
        <taxon>Eukaryota</taxon>
        <taxon>Viridiplantae</taxon>
        <taxon>Streptophyta</taxon>
        <taxon>Embryophyta</taxon>
        <taxon>Tracheophyta</taxon>
        <taxon>Spermatophyta</taxon>
        <taxon>Magnoliopsida</taxon>
        <taxon>Liliopsida</taxon>
        <taxon>Acoraceae</taxon>
        <taxon>Acorus</taxon>
    </lineage>
</organism>
<evidence type="ECO:0000256" key="1">
    <source>
        <dbReference type="ARBA" id="ARBA00022737"/>
    </source>
</evidence>
<accession>A0AAV9EH63</accession>
<feature type="repeat" description="PPR" evidence="2">
    <location>
        <begin position="314"/>
        <end position="348"/>
    </location>
</feature>
<protein>
    <submittedName>
        <fullName evidence="3">Pentatricopeptide repeat-containing protein</fullName>
    </submittedName>
</protein>
<dbReference type="InterPro" id="IPR046848">
    <property type="entry name" value="E_motif"/>
</dbReference>
<dbReference type="PANTHER" id="PTHR47926">
    <property type="entry name" value="PENTATRICOPEPTIDE REPEAT-CONTAINING PROTEIN"/>
    <property type="match status" value="1"/>
</dbReference>
<dbReference type="FunFam" id="1.25.40.10:FF:000090">
    <property type="entry name" value="Pentatricopeptide repeat-containing protein, chloroplastic"/>
    <property type="match status" value="1"/>
</dbReference>
<gene>
    <name evidence="3" type="primary">PCMP-E8</name>
    <name evidence="3" type="ORF">QJS10_CPA08g00368</name>
</gene>
<dbReference type="Pfam" id="PF13041">
    <property type="entry name" value="PPR_2"/>
    <property type="match status" value="1"/>
</dbReference>
<reference evidence="3" key="1">
    <citation type="journal article" date="2023" name="Nat. Commun.">
        <title>Diploid and tetraploid genomes of Acorus and the evolution of monocots.</title>
        <authorList>
            <person name="Ma L."/>
            <person name="Liu K.W."/>
            <person name="Li Z."/>
            <person name="Hsiao Y.Y."/>
            <person name="Qi Y."/>
            <person name="Fu T."/>
            <person name="Tang G.D."/>
            <person name="Zhang D."/>
            <person name="Sun W.H."/>
            <person name="Liu D.K."/>
            <person name="Li Y."/>
            <person name="Chen G.Z."/>
            <person name="Liu X.D."/>
            <person name="Liao X.Y."/>
            <person name="Jiang Y.T."/>
            <person name="Yu X."/>
            <person name="Hao Y."/>
            <person name="Huang J."/>
            <person name="Zhao X.W."/>
            <person name="Ke S."/>
            <person name="Chen Y.Y."/>
            <person name="Wu W.L."/>
            <person name="Hsu J.L."/>
            <person name="Lin Y.F."/>
            <person name="Huang M.D."/>
            <person name="Li C.Y."/>
            <person name="Huang L."/>
            <person name="Wang Z.W."/>
            <person name="Zhao X."/>
            <person name="Zhong W.Y."/>
            <person name="Peng D.H."/>
            <person name="Ahmad S."/>
            <person name="Lan S."/>
            <person name="Zhang J.S."/>
            <person name="Tsai W.C."/>
            <person name="Van de Peer Y."/>
            <person name="Liu Z.J."/>
        </authorList>
    </citation>
    <scope>NUCLEOTIDE SEQUENCE</scope>
    <source>
        <strain evidence="3">CP</strain>
    </source>
</reference>
<dbReference type="Gene3D" id="1.25.40.10">
    <property type="entry name" value="Tetratricopeptide repeat domain"/>
    <property type="match status" value="3"/>
</dbReference>
<dbReference type="Pfam" id="PF01535">
    <property type="entry name" value="PPR"/>
    <property type="match status" value="5"/>
</dbReference>
<dbReference type="PROSITE" id="PS51375">
    <property type="entry name" value="PPR"/>
    <property type="match status" value="3"/>
</dbReference>
<evidence type="ECO:0000256" key="2">
    <source>
        <dbReference type="PROSITE-ProRule" id="PRU00708"/>
    </source>
</evidence>
<keyword evidence="1" id="KW-0677">Repeat</keyword>
<feature type="repeat" description="PPR" evidence="2">
    <location>
        <begin position="181"/>
        <end position="211"/>
    </location>
</feature>
<reference evidence="3" key="2">
    <citation type="submission" date="2023-06" db="EMBL/GenBank/DDBJ databases">
        <authorList>
            <person name="Ma L."/>
            <person name="Liu K.-W."/>
            <person name="Li Z."/>
            <person name="Hsiao Y.-Y."/>
            <person name="Qi Y."/>
            <person name="Fu T."/>
            <person name="Tang G."/>
            <person name="Zhang D."/>
            <person name="Sun W.-H."/>
            <person name="Liu D.-K."/>
            <person name="Li Y."/>
            <person name="Chen G.-Z."/>
            <person name="Liu X.-D."/>
            <person name="Liao X.-Y."/>
            <person name="Jiang Y.-T."/>
            <person name="Yu X."/>
            <person name="Hao Y."/>
            <person name="Huang J."/>
            <person name="Zhao X.-W."/>
            <person name="Ke S."/>
            <person name="Chen Y.-Y."/>
            <person name="Wu W.-L."/>
            <person name="Hsu J.-L."/>
            <person name="Lin Y.-F."/>
            <person name="Huang M.-D."/>
            <person name="Li C.-Y."/>
            <person name="Huang L."/>
            <person name="Wang Z.-W."/>
            <person name="Zhao X."/>
            <person name="Zhong W.-Y."/>
            <person name="Peng D.-H."/>
            <person name="Ahmad S."/>
            <person name="Lan S."/>
            <person name="Zhang J.-S."/>
            <person name="Tsai W.-C."/>
            <person name="Van De Peer Y."/>
            <person name="Liu Z.-J."/>
        </authorList>
    </citation>
    <scope>NUCLEOTIDE SEQUENCE</scope>
    <source>
        <strain evidence="3">CP</strain>
        <tissue evidence="3">Leaves</tissue>
    </source>
</reference>
<dbReference type="PANTHER" id="PTHR47926:SF436">
    <property type="entry name" value="PENTATRICOPEPTIDE REPEAT-CONTAINING PROTEIN ELI1, CHLOROPLASTIC-LIKE ISOFORM X2"/>
    <property type="match status" value="1"/>
</dbReference>
<dbReference type="GO" id="GO:0009451">
    <property type="term" value="P:RNA modification"/>
    <property type="evidence" value="ECO:0007669"/>
    <property type="project" value="InterPro"/>
</dbReference>
<dbReference type="NCBIfam" id="TIGR00756">
    <property type="entry name" value="PPR"/>
    <property type="match status" value="3"/>
</dbReference>
<dbReference type="InterPro" id="IPR002885">
    <property type="entry name" value="PPR_rpt"/>
</dbReference>
<dbReference type="Pfam" id="PF20431">
    <property type="entry name" value="E_motif"/>
    <property type="match status" value="1"/>
</dbReference>
<dbReference type="InterPro" id="IPR011990">
    <property type="entry name" value="TPR-like_helical_dom_sf"/>
</dbReference>
<keyword evidence="4" id="KW-1185">Reference proteome</keyword>
<comment type="caution">
    <text evidence="3">The sequence shown here is derived from an EMBL/GenBank/DDBJ whole genome shotgun (WGS) entry which is preliminary data.</text>
</comment>
<dbReference type="GO" id="GO:0003723">
    <property type="term" value="F:RNA binding"/>
    <property type="evidence" value="ECO:0007669"/>
    <property type="project" value="InterPro"/>
</dbReference>
<dbReference type="AlphaFoldDB" id="A0AAV9EH63"/>
<proteinExistence type="predicted"/>
<dbReference type="Proteomes" id="UP001180020">
    <property type="component" value="Unassembled WGS sequence"/>
</dbReference>
<feature type="repeat" description="PPR" evidence="2">
    <location>
        <begin position="212"/>
        <end position="246"/>
    </location>
</feature>
<sequence>MFENQPPPPPKPIKTLLKNCKTLQHLKSIHAHSITKSHPLPLPTLLFTLTNTLLTHTHHHHHQCLHYALSLFHHIPNPSTFPFNLLIKTQTLLSLPLPSILTFIHMRRSGVPPDTHTFPFVLTACSRLSVPSSLGPAIHSQSLRFGLAGDLFVRNTLMKVYSNHGFVADARQVFNESPVRDAFSHNTIIDAYVKIGELGIARRVFDAMPCRDVVSWGTLLSGYARMGRGEEAIGLFDQMLAMGFMPDGVSLVAALSACAQIGALDRGRAMHEYIGRRSPVSLNVYVSTALVDMYAKCGCMDLAREVFEASPYKNVFAWNAMVVGFAMHGHGELSVEYFYRMLKGGVQPDGVSFLGVLVGCSHAGLVDTARWIFNRMEGVYGVQRELKHYGCMGDLMGRAGLIEEVLDMIKDMPMEADAFVWGGLLGGCRIYGNVEVAEIAFKRLMELDPDDSGIYTVMANVYANAERWDDVGRMRRLLDARGVKKNAGCSSVRREFVAVDDDEWTLEKISLWN</sequence>
<dbReference type="SUPFAM" id="SSF48452">
    <property type="entry name" value="TPR-like"/>
    <property type="match status" value="1"/>
</dbReference>
<name>A0AAV9EH63_ACOCL</name>
<evidence type="ECO:0000313" key="4">
    <source>
        <dbReference type="Proteomes" id="UP001180020"/>
    </source>
</evidence>
<dbReference type="EMBL" id="JAUJYO010000008">
    <property type="protein sequence ID" value="KAK1311422.1"/>
    <property type="molecule type" value="Genomic_DNA"/>
</dbReference>
<dbReference type="InterPro" id="IPR046960">
    <property type="entry name" value="PPR_At4g14850-like_plant"/>
</dbReference>
<dbReference type="FunFam" id="1.25.40.10:FF:000348">
    <property type="entry name" value="Pentatricopeptide repeat-containing protein chloroplastic"/>
    <property type="match status" value="1"/>
</dbReference>